<evidence type="ECO:0000313" key="1">
    <source>
        <dbReference type="EMBL" id="KAJ7372779.1"/>
    </source>
</evidence>
<dbReference type="Proteomes" id="UP001163046">
    <property type="component" value="Unassembled WGS sequence"/>
</dbReference>
<feature type="non-terminal residue" evidence="1">
    <location>
        <position position="1"/>
    </location>
</feature>
<proteinExistence type="predicted"/>
<organism evidence="1 2">
    <name type="scientific">Desmophyllum pertusum</name>
    <dbReference type="NCBI Taxonomy" id="174260"/>
    <lineage>
        <taxon>Eukaryota</taxon>
        <taxon>Metazoa</taxon>
        <taxon>Cnidaria</taxon>
        <taxon>Anthozoa</taxon>
        <taxon>Hexacorallia</taxon>
        <taxon>Scleractinia</taxon>
        <taxon>Caryophylliina</taxon>
        <taxon>Caryophylliidae</taxon>
        <taxon>Desmophyllum</taxon>
    </lineage>
</organism>
<gene>
    <name evidence="1" type="ORF">OS493_018057</name>
</gene>
<dbReference type="EMBL" id="MU826835">
    <property type="protein sequence ID" value="KAJ7372779.1"/>
    <property type="molecule type" value="Genomic_DNA"/>
</dbReference>
<accession>A0A9X0CTC4</accession>
<protein>
    <submittedName>
        <fullName evidence="1">Uncharacterized protein</fullName>
    </submittedName>
</protein>
<reference evidence="1" key="1">
    <citation type="submission" date="2023-01" db="EMBL/GenBank/DDBJ databases">
        <title>Genome assembly of the deep-sea coral Lophelia pertusa.</title>
        <authorList>
            <person name="Herrera S."/>
            <person name="Cordes E."/>
        </authorList>
    </citation>
    <scope>NUCLEOTIDE SEQUENCE</scope>
    <source>
        <strain evidence="1">USNM1676648</strain>
        <tissue evidence="1">Polyp</tissue>
    </source>
</reference>
<keyword evidence="2" id="KW-1185">Reference proteome</keyword>
<name>A0A9X0CTC4_9CNID</name>
<evidence type="ECO:0000313" key="2">
    <source>
        <dbReference type="Proteomes" id="UP001163046"/>
    </source>
</evidence>
<sequence length="83" mass="9591">DKTQRRNRLLTMWQSTDVIVFKAGLADSIRLLFCRTSGSAVKTWLQYCPVPLLQDEDTFTNIKDHLQGHSTYYVQNEKESAIV</sequence>
<comment type="caution">
    <text evidence="1">The sequence shown here is derived from an EMBL/GenBank/DDBJ whole genome shotgun (WGS) entry which is preliminary data.</text>
</comment>
<dbReference type="AlphaFoldDB" id="A0A9X0CTC4"/>